<protein>
    <submittedName>
        <fullName evidence="2">DUF3180 domain-containing protein</fullName>
    </submittedName>
</protein>
<evidence type="ECO:0000256" key="1">
    <source>
        <dbReference type="SAM" id="Phobius"/>
    </source>
</evidence>
<comment type="caution">
    <text evidence="2">The sequence shown here is derived from an EMBL/GenBank/DDBJ whole genome shotgun (WGS) entry which is preliminary data.</text>
</comment>
<proteinExistence type="predicted"/>
<reference evidence="2" key="1">
    <citation type="submission" date="2020-12" db="EMBL/GenBank/DDBJ databases">
        <title>Genome public.</title>
        <authorList>
            <person name="Sun Q."/>
        </authorList>
    </citation>
    <scope>NUCLEOTIDE SEQUENCE</scope>
    <source>
        <strain evidence="2">CCM 8863</strain>
    </source>
</reference>
<dbReference type="EMBL" id="JAEIOS010000015">
    <property type="protein sequence ID" value="MBI8990343.1"/>
    <property type="molecule type" value="Genomic_DNA"/>
</dbReference>
<gene>
    <name evidence="2" type="ORF">JDV75_11320</name>
</gene>
<evidence type="ECO:0000313" key="3">
    <source>
        <dbReference type="Proteomes" id="UP000645966"/>
    </source>
</evidence>
<dbReference type="InterPro" id="IPR021517">
    <property type="entry name" value="DUF3180"/>
</dbReference>
<dbReference type="Proteomes" id="UP000645966">
    <property type="component" value="Unassembled WGS sequence"/>
</dbReference>
<keyword evidence="1" id="KW-1133">Transmembrane helix</keyword>
<feature type="transmembrane region" description="Helical" evidence="1">
    <location>
        <begin position="31"/>
        <end position="56"/>
    </location>
</feature>
<keyword evidence="1" id="KW-0472">Membrane</keyword>
<feature type="transmembrane region" description="Helical" evidence="1">
    <location>
        <begin position="77"/>
        <end position="99"/>
    </location>
</feature>
<organism evidence="2 3">
    <name type="scientific">Corynebacterium meridianum</name>
    <dbReference type="NCBI Taxonomy" id="2765363"/>
    <lineage>
        <taxon>Bacteria</taxon>
        <taxon>Bacillati</taxon>
        <taxon>Actinomycetota</taxon>
        <taxon>Actinomycetes</taxon>
        <taxon>Mycobacteriales</taxon>
        <taxon>Corynebacteriaceae</taxon>
        <taxon>Corynebacterium</taxon>
    </lineage>
</organism>
<evidence type="ECO:0000313" key="2">
    <source>
        <dbReference type="EMBL" id="MBI8990343.1"/>
    </source>
</evidence>
<accession>A0A934I0F8</accession>
<feature type="transmembrane region" description="Helical" evidence="1">
    <location>
        <begin position="119"/>
        <end position="139"/>
    </location>
</feature>
<dbReference type="AlphaFoldDB" id="A0A934I0F8"/>
<keyword evidence="1" id="KW-0812">Transmembrane</keyword>
<dbReference type="RefSeq" id="WP_198739345.1">
    <property type="nucleotide sequence ID" value="NZ_JAEIOS010000015.1"/>
</dbReference>
<sequence>MKTTQIPLLIATALFCAGASAILTWRFYASFIPISASASVTLWLMAGLCGVLAWRVRAHLDKGRIGLDRSQLNPITVAQWLVIGKASAWTGSVVGGAYLGMSVYVVPRSGTLVAAADDLPGVLLSLFGGIAMAVAGVILERSCEVPPTSDGEPAAAA</sequence>
<keyword evidence="3" id="KW-1185">Reference proteome</keyword>
<dbReference type="Pfam" id="PF11377">
    <property type="entry name" value="DUF3180"/>
    <property type="match status" value="1"/>
</dbReference>
<name>A0A934I0F8_9CORY</name>